<evidence type="ECO:0000313" key="1">
    <source>
        <dbReference type="EMBL" id="PZQ82650.1"/>
    </source>
</evidence>
<sequence>MTMMAGVALGALRNSRRAPLDGYSDVRLARSDAIKLRSANDGPCKRIRLASGVMHDIGWAGNRIDRADLDSKIAGTSAWGVTIYDQSPFGRHSTQSTAAAQPRIASGGVLDLLGGLPADRYGLASGMGYAASGLAMAQPFTVIMTWMAAGAAPSSEHTLLGRDGTGSSYIYAPGSQVRVQAGAQVIPAGFTVGTPQLFGFVFNGAASRAVVNGVASGALNAGTDALTSLIHQGYNPLIPARVLNGYMPELIIMGGALATADIINIQRAIGAPRGIVIP</sequence>
<dbReference type="Proteomes" id="UP000248887">
    <property type="component" value="Unassembled WGS sequence"/>
</dbReference>
<name>A0A2W5T8A9_ANCNO</name>
<comment type="caution">
    <text evidence="1">The sequence shown here is derived from an EMBL/GenBank/DDBJ whole genome shotgun (WGS) entry which is preliminary data.</text>
</comment>
<dbReference type="Gene3D" id="2.60.120.200">
    <property type="match status" value="1"/>
</dbReference>
<accession>A0A2W5T8A9</accession>
<protein>
    <submittedName>
        <fullName evidence="1">Uncharacterized protein</fullName>
    </submittedName>
</protein>
<reference evidence="1 2" key="1">
    <citation type="submission" date="2017-08" db="EMBL/GenBank/DDBJ databases">
        <title>Infants hospitalized years apart are colonized by the same room-sourced microbial strains.</title>
        <authorList>
            <person name="Brooks B."/>
            <person name="Olm M.R."/>
            <person name="Firek B.A."/>
            <person name="Baker R."/>
            <person name="Thomas B.C."/>
            <person name="Morowitz M.J."/>
            <person name="Banfield J.F."/>
        </authorList>
    </citation>
    <scope>NUCLEOTIDE SEQUENCE [LARGE SCALE GENOMIC DNA]</scope>
    <source>
        <strain evidence="1">S2_005_001_R2_27</strain>
    </source>
</reference>
<dbReference type="EMBL" id="QFQD01000030">
    <property type="protein sequence ID" value="PZQ82650.1"/>
    <property type="molecule type" value="Genomic_DNA"/>
</dbReference>
<evidence type="ECO:0000313" key="2">
    <source>
        <dbReference type="Proteomes" id="UP000248887"/>
    </source>
</evidence>
<organism evidence="1 2">
    <name type="scientific">Ancylobacter novellus</name>
    <name type="common">Thiobacillus novellus</name>
    <dbReference type="NCBI Taxonomy" id="921"/>
    <lineage>
        <taxon>Bacteria</taxon>
        <taxon>Pseudomonadati</taxon>
        <taxon>Pseudomonadota</taxon>
        <taxon>Alphaproteobacteria</taxon>
        <taxon>Hyphomicrobiales</taxon>
        <taxon>Xanthobacteraceae</taxon>
        <taxon>Ancylobacter</taxon>
    </lineage>
</organism>
<proteinExistence type="predicted"/>
<gene>
    <name evidence="1" type="ORF">DI549_10740</name>
</gene>
<dbReference type="AlphaFoldDB" id="A0A2W5T8A9"/>